<keyword evidence="2" id="KW-1185">Reference proteome</keyword>
<evidence type="ECO:0000313" key="1">
    <source>
        <dbReference type="EMBL" id="CAL1715437.1"/>
    </source>
</evidence>
<evidence type="ECO:0000313" key="2">
    <source>
        <dbReference type="Proteomes" id="UP001497453"/>
    </source>
</evidence>
<protein>
    <submittedName>
        <fullName evidence="1">Uncharacterized protein</fullName>
    </submittedName>
</protein>
<proteinExistence type="predicted"/>
<organism evidence="1 2">
    <name type="scientific">Somion occarium</name>
    <dbReference type="NCBI Taxonomy" id="3059160"/>
    <lineage>
        <taxon>Eukaryota</taxon>
        <taxon>Fungi</taxon>
        <taxon>Dikarya</taxon>
        <taxon>Basidiomycota</taxon>
        <taxon>Agaricomycotina</taxon>
        <taxon>Agaricomycetes</taxon>
        <taxon>Polyporales</taxon>
        <taxon>Cerrenaceae</taxon>
        <taxon>Somion</taxon>
    </lineage>
</organism>
<sequence>MPDVQPGDIFILCYSRLTNGDPFHYAIAISKDEVNFRIFQAINPSIAYWEYNTKDSKVVSSGTLSCACKIGNLGHSGKSLLDVDALLSSIPHRAPKEYGGRKTVYNCVVWAKLAVRKLRDEGIIRLMLDDVGEVLTEAHTMALEGKASRGSPWKMSRYAQ</sequence>
<accession>A0ABP1E8D1</accession>
<name>A0ABP1E8D1_9APHY</name>
<dbReference type="EMBL" id="OZ037951">
    <property type="protein sequence ID" value="CAL1715437.1"/>
    <property type="molecule type" value="Genomic_DNA"/>
</dbReference>
<gene>
    <name evidence="1" type="ORF">GFSPODELE1_LOCUS10222</name>
</gene>
<dbReference type="Proteomes" id="UP001497453">
    <property type="component" value="Chromosome 8"/>
</dbReference>
<reference evidence="2" key="1">
    <citation type="submission" date="2024-04" db="EMBL/GenBank/DDBJ databases">
        <authorList>
            <person name="Shaw F."/>
            <person name="Minotto A."/>
        </authorList>
    </citation>
    <scope>NUCLEOTIDE SEQUENCE [LARGE SCALE GENOMIC DNA]</scope>
</reference>